<reference evidence="1 2" key="1">
    <citation type="submission" date="2019-01" db="EMBL/GenBank/DDBJ databases">
        <title>Weissella sp. nov., a novel lactic acid bacterium isolated from animal feces.</title>
        <authorList>
            <person name="Wang L.-T."/>
        </authorList>
    </citation>
    <scope>NUCLEOTIDE SEQUENCE [LARGE SCALE GENOMIC DNA]</scope>
    <source>
        <strain evidence="1 2">8H-2</strain>
    </source>
</reference>
<evidence type="ECO:0000313" key="1">
    <source>
        <dbReference type="EMBL" id="TYC50062.1"/>
    </source>
</evidence>
<sequence>MIMTKITKQNHKYPLGQEPNFIVPKTYQPYRYVLGHYGEKMLVVLGMNPSKAQAGVSDATVNTIIRRSMMLDDYDGWATISIYPERATNASDLDPLNERLIEGNIKAIRTFVREYHVTEVWGAWGVPKQQQLLRGRDAVLDLFREEHVSVYGYAKLKSGNPHHPLYLSFKDAQRFEYDLSYSNAELFE</sequence>
<name>A0A6C2C8U2_9LACO</name>
<dbReference type="InterPro" id="IPR012441">
    <property type="entry name" value="DUF1643"/>
</dbReference>
<dbReference type="AlphaFoldDB" id="A0A6C2C8U2"/>
<accession>A0A6C2C8U2</accession>
<keyword evidence="2" id="KW-1185">Reference proteome</keyword>
<dbReference type="Proteomes" id="UP000371977">
    <property type="component" value="Unassembled WGS sequence"/>
</dbReference>
<organism evidence="1 2">
    <name type="scientific">Weissella muntiaci</name>
    <dbReference type="NCBI Taxonomy" id="2508881"/>
    <lineage>
        <taxon>Bacteria</taxon>
        <taxon>Bacillati</taxon>
        <taxon>Bacillota</taxon>
        <taxon>Bacilli</taxon>
        <taxon>Lactobacillales</taxon>
        <taxon>Lactobacillaceae</taxon>
        <taxon>Weissella</taxon>
    </lineage>
</organism>
<gene>
    <name evidence="1" type="ORF">ESZ50_03130</name>
</gene>
<dbReference type="OrthoDB" id="9807577at2"/>
<comment type="caution">
    <text evidence="1">The sequence shown here is derived from an EMBL/GenBank/DDBJ whole genome shotgun (WGS) entry which is preliminary data.</text>
</comment>
<dbReference type="EMBL" id="SDGZ01000010">
    <property type="protein sequence ID" value="TYC50062.1"/>
    <property type="molecule type" value="Genomic_DNA"/>
</dbReference>
<dbReference type="Pfam" id="PF07799">
    <property type="entry name" value="DUF1643"/>
    <property type="match status" value="1"/>
</dbReference>
<evidence type="ECO:0000313" key="2">
    <source>
        <dbReference type="Proteomes" id="UP000371977"/>
    </source>
</evidence>
<protein>
    <submittedName>
        <fullName evidence="1">DUF1643 domain-containing protein</fullName>
    </submittedName>
</protein>
<proteinExistence type="predicted"/>